<evidence type="ECO:0000256" key="3">
    <source>
        <dbReference type="ARBA" id="ARBA00022491"/>
    </source>
</evidence>
<accession>A0ABQ6M1H5</accession>
<keyword evidence="4" id="KW-0547">Nucleotide-binding</keyword>
<reference evidence="13 14" key="1">
    <citation type="submission" date="2023-04" db="EMBL/GenBank/DDBJ databases">
        <title>Marinobulbifer ophiurae gen. nov., sp. Nov., isolate from tissue of brittle star Ophioplocus japonicus.</title>
        <authorList>
            <person name="Kawano K."/>
            <person name="Sawayama S."/>
            <person name="Nakagawa S."/>
        </authorList>
    </citation>
    <scope>NUCLEOTIDE SEQUENCE [LARGE SCALE GENOMIC DNA]</scope>
    <source>
        <strain evidence="13 14">NKW57</strain>
    </source>
</reference>
<sequence length="467" mass="50229">MAIFADFRINVTSGELGGEDGSTIYLHAPGLLQAQFRSIERAVLGLEGVRAMRRVTLMPSERRAFELNTLLDNLEDPVLSVNRSGQVLAANLAAARAFGFSLDKVAGIGLERFLPGVEVRRMLKSLDGPRFGMPVSLRGHAFIMSWTPIGLPSGQGASDGSSEGAAGAVITLRRRHGEPADFVEQAPQRLWSFGDRRTCCESLVRHAREGGPVLIIGEPGSGRTVLARQMFYLNPAHSRSGARLFYLNLAEGEMALPRGSLARGAAGVLVLDNAGPLSDAAQAALLAQLDKVARGISIITTSALPLTQQEYSPALMARLEGRVVELPALRFCRSAIIPCVEAMLDDRGGGFVLSAAAAELVRSYDWPGNFTQLQAVVDAAIEAAHGEISGGGVAVEILPRHLSLPRQQADFPWLKWLEGRSLKAVIEQVECSVLRALQPQFSSTRALAERLGTSHTAIAKRLKKYKL</sequence>
<dbReference type="InterPro" id="IPR027417">
    <property type="entry name" value="P-loop_NTPase"/>
</dbReference>
<dbReference type="PANTHER" id="PTHR32071:SF3">
    <property type="entry name" value="HTH-TYPE TRANSCRIPTIONAL REGULATORY PROTEIN TYRR"/>
    <property type="match status" value="1"/>
</dbReference>
<evidence type="ECO:0000313" key="14">
    <source>
        <dbReference type="Proteomes" id="UP001224392"/>
    </source>
</evidence>
<comment type="subcellular location">
    <subcellularLocation>
        <location evidence="1">Cytoplasm</location>
    </subcellularLocation>
</comment>
<dbReference type="InterPro" id="IPR009057">
    <property type="entry name" value="Homeodomain-like_sf"/>
</dbReference>
<feature type="domain" description="PAS" evidence="12">
    <location>
        <begin position="63"/>
        <end position="107"/>
    </location>
</feature>
<dbReference type="SUPFAM" id="SSF52540">
    <property type="entry name" value="P-loop containing nucleoside triphosphate hydrolases"/>
    <property type="match status" value="1"/>
</dbReference>
<keyword evidence="14" id="KW-1185">Reference proteome</keyword>
<proteinExistence type="predicted"/>
<evidence type="ECO:0000256" key="2">
    <source>
        <dbReference type="ARBA" id="ARBA00022490"/>
    </source>
</evidence>
<evidence type="ECO:0000256" key="6">
    <source>
        <dbReference type="ARBA" id="ARBA00022840"/>
    </source>
</evidence>
<dbReference type="SUPFAM" id="SSF46689">
    <property type="entry name" value="Homeodomain-like"/>
    <property type="match status" value="1"/>
</dbReference>
<dbReference type="PROSITE" id="PS50045">
    <property type="entry name" value="SIGMA54_INTERACT_4"/>
    <property type="match status" value="1"/>
</dbReference>
<evidence type="ECO:0000259" key="11">
    <source>
        <dbReference type="PROSITE" id="PS50045"/>
    </source>
</evidence>
<dbReference type="Pfam" id="PF00989">
    <property type="entry name" value="PAS"/>
    <property type="match status" value="1"/>
</dbReference>
<dbReference type="RefSeq" id="WP_285764750.1">
    <property type="nucleotide sequence ID" value="NZ_BSYJ01000005.1"/>
</dbReference>
<feature type="domain" description="Sigma-54 factor interaction" evidence="11">
    <location>
        <begin position="207"/>
        <end position="382"/>
    </location>
</feature>
<keyword evidence="2" id="KW-0963">Cytoplasm</keyword>
<dbReference type="PROSITE" id="PS50112">
    <property type="entry name" value="PAS"/>
    <property type="match status" value="1"/>
</dbReference>
<gene>
    <name evidence="13" type="ORF">MNKW57_24580</name>
</gene>
<dbReference type="Gene3D" id="3.40.50.300">
    <property type="entry name" value="P-loop containing nucleotide triphosphate hydrolases"/>
    <property type="match status" value="1"/>
</dbReference>
<comment type="caution">
    <text evidence="13">The sequence shown here is derived from an EMBL/GenBank/DDBJ whole genome shotgun (WGS) entry which is preliminary data.</text>
</comment>
<evidence type="ECO:0000256" key="7">
    <source>
        <dbReference type="ARBA" id="ARBA00023015"/>
    </source>
</evidence>
<dbReference type="SMART" id="SM00382">
    <property type="entry name" value="AAA"/>
    <property type="match status" value="1"/>
</dbReference>
<dbReference type="Gene3D" id="3.30.70.260">
    <property type="match status" value="1"/>
</dbReference>
<keyword evidence="9" id="KW-0804">Transcription</keyword>
<dbReference type="InterPro" id="IPR000014">
    <property type="entry name" value="PAS"/>
</dbReference>
<evidence type="ECO:0000256" key="8">
    <source>
        <dbReference type="ARBA" id="ARBA00023125"/>
    </source>
</evidence>
<evidence type="ECO:0000313" key="13">
    <source>
        <dbReference type="EMBL" id="GMG88137.1"/>
    </source>
</evidence>
<dbReference type="InterPro" id="IPR013767">
    <property type="entry name" value="PAS_fold"/>
</dbReference>
<organism evidence="13 14">
    <name type="scientific">Biformimicrobium ophioploci</name>
    <dbReference type="NCBI Taxonomy" id="3036711"/>
    <lineage>
        <taxon>Bacteria</taxon>
        <taxon>Pseudomonadati</taxon>
        <taxon>Pseudomonadota</taxon>
        <taxon>Gammaproteobacteria</taxon>
        <taxon>Cellvibrionales</taxon>
        <taxon>Microbulbiferaceae</taxon>
        <taxon>Biformimicrobium</taxon>
    </lineage>
</organism>
<keyword evidence="7" id="KW-0805">Transcription regulation</keyword>
<dbReference type="Pfam" id="PF14532">
    <property type="entry name" value="Sigma54_activ_2"/>
    <property type="match status" value="1"/>
</dbReference>
<dbReference type="NCBIfam" id="TIGR04381">
    <property type="entry name" value="HTH_TypR"/>
    <property type="match status" value="1"/>
</dbReference>
<dbReference type="Gene3D" id="1.10.8.60">
    <property type="match status" value="1"/>
</dbReference>
<keyword evidence="6" id="KW-0067">ATP-binding</keyword>
<dbReference type="SUPFAM" id="SSF55785">
    <property type="entry name" value="PYP-like sensor domain (PAS domain)"/>
    <property type="match status" value="1"/>
</dbReference>
<dbReference type="Gene3D" id="1.10.10.60">
    <property type="entry name" value="Homeodomain-like"/>
    <property type="match status" value="1"/>
</dbReference>
<keyword evidence="5" id="KW-0058">Aromatic hydrocarbons catabolism</keyword>
<dbReference type="InterPro" id="IPR030828">
    <property type="entry name" value="HTH_TyrR"/>
</dbReference>
<dbReference type="PANTHER" id="PTHR32071">
    <property type="entry name" value="TRANSCRIPTIONAL REGULATORY PROTEIN"/>
    <property type="match status" value="1"/>
</dbReference>
<keyword evidence="8" id="KW-0238">DNA-binding</keyword>
<evidence type="ECO:0000256" key="10">
    <source>
        <dbReference type="ARBA" id="ARBA00029500"/>
    </source>
</evidence>
<dbReference type="InterPro" id="IPR035965">
    <property type="entry name" value="PAS-like_dom_sf"/>
</dbReference>
<keyword evidence="3" id="KW-0678">Repressor</keyword>
<evidence type="ECO:0000259" key="12">
    <source>
        <dbReference type="PROSITE" id="PS50112"/>
    </source>
</evidence>
<evidence type="ECO:0000256" key="1">
    <source>
        <dbReference type="ARBA" id="ARBA00004496"/>
    </source>
</evidence>
<protein>
    <recommendedName>
        <fullName evidence="10">HTH-type transcriptional regulatory protein TyrR</fullName>
    </recommendedName>
</protein>
<name>A0ABQ6M1H5_9GAMM</name>
<dbReference type="InterPro" id="IPR002078">
    <property type="entry name" value="Sigma_54_int"/>
</dbReference>
<evidence type="ECO:0000256" key="5">
    <source>
        <dbReference type="ARBA" id="ARBA00022797"/>
    </source>
</evidence>
<evidence type="ECO:0000256" key="9">
    <source>
        <dbReference type="ARBA" id="ARBA00023163"/>
    </source>
</evidence>
<dbReference type="Gene3D" id="3.30.450.20">
    <property type="entry name" value="PAS domain"/>
    <property type="match status" value="1"/>
</dbReference>
<evidence type="ECO:0000256" key="4">
    <source>
        <dbReference type="ARBA" id="ARBA00022741"/>
    </source>
</evidence>
<dbReference type="InterPro" id="IPR003593">
    <property type="entry name" value="AAA+_ATPase"/>
</dbReference>
<dbReference type="EMBL" id="BSYJ01000005">
    <property type="protein sequence ID" value="GMG88137.1"/>
    <property type="molecule type" value="Genomic_DNA"/>
</dbReference>
<dbReference type="Pfam" id="PF18024">
    <property type="entry name" value="HTH_50"/>
    <property type="match status" value="1"/>
</dbReference>
<dbReference type="Proteomes" id="UP001224392">
    <property type="component" value="Unassembled WGS sequence"/>
</dbReference>